<sequence length="211" mass="23521">MELHLLSFSDLPSSIIAESFLAEGVFEQTEVVPPSSFQLSWGTVQRVASDRTIPINLFSYGNVTTIPIVVHVIDAADYPTMARNRIILGADFPELYLKSIEGNRQRDIQPHEEPLQLVRPHKTTTGALDQQLKGFCESKEPVASTSRLHCVDIPTVASSSTLAGISAGSWKAVAQQIEPQRDRLFYTGLPNTNTHFTPVQAPSYRFYRHNR</sequence>
<dbReference type="Proteomes" id="UP001367676">
    <property type="component" value="Unassembled WGS sequence"/>
</dbReference>
<dbReference type="AlphaFoldDB" id="A0AAN9TFV3"/>
<evidence type="ECO:0000313" key="2">
    <source>
        <dbReference type="Proteomes" id="UP001367676"/>
    </source>
</evidence>
<name>A0AAN9TFV3_9HEMI</name>
<comment type="caution">
    <text evidence="1">The sequence shown here is derived from an EMBL/GenBank/DDBJ whole genome shotgun (WGS) entry which is preliminary data.</text>
</comment>
<evidence type="ECO:0000313" key="1">
    <source>
        <dbReference type="EMBL" id="KAK7571200.1"/>
    </source>
</evidence>
<gene>
    <name evidence="1" type="ORF">V9T40_014804</name>
</gene>
<proteinExistence type="predicted"/>
<organism evidence="1 2">
    <name type="scientific">Parthenolecanium corni</name>
    <dbReference type="NCBI Taxonomy" id="536013"/>
    <lineage>
        <taxon>Eukaryota</taxon>
        <taxon>Metazoa</taxon>
        <taxon>Ecdysozoa</taxon>
        <taxon>Arthropoda</taxon>
        <taxon>Hexapoda</taxon>
        <taxon>Insecta</taxon>
        <taxon>Pterygota</taxon>
        <taxon>Neoptera</taxon>
        <taxon>Paraneoptera</taxon>
        <taxon>Hemiptera</taxon>
        <taxon>Sternorrhyncha</taxon>
        <taxon>Coccoidea</taxon>
        <taxon>Coccidae</taxon>
        <taxon>Parthenolecanium</taxon>
    </lineage>
</organism>
<dbReference type="EMBL" id="JBBCAQ010000041">
    <property type="protein sequence ID" value="KAK7571200.1"/>
    <property type="molecule type" value="Genomic_DNA"/>
</dbReference>
<reference evidence="1 2" key="1">
    <citation type="submission" date="2024-03" db="EMBL/GenBank/DDBJ databases">
        <title>Adaptation during the transition from Ophiocordyceps entomopathogen to insect associate is accompanied by gene loss and intensified selection.</title>
        <authorList>
            <person name="Ward C.M."/>
            <person name="Onetto C.A."/>
            <person name="Borneman A.R."/>
        </authorList>
    </citation>
    <scope>NUCLEOTIDE SEQUENCE [LARGE SCALE GENOMIC DNA]</scope>
    <source>
        <strain evidence="1">AWRI1</strain>
        <tissue evidence="1">Single Adult Female</tissue>
    </source>
</reference>
<protein>
    <submittedName>
        <fullName evidence="1">Uncharacterized protein</fullName>
    </submittedName>
</protein>
<keyword evidence="2" id="KW-1185">Reference proteome</keyword>
<accession>A0AAN9TFV3</accession>